<proteinExistence type="predicted"/>
<dbReference type="Gramene" id="PRQ22984">
    <property type="protein sequence ID" value="PRQ22984"/>
    <property type="gene ID" value="RchiOBHm_Chr6g0256231"/>
</dbReference>
<comment type="caution">
    <text evidence="2">The sequence shown here is derived from an EMBL/GenBank/DDBJ whole genome shotgun (WGS) entry which is preliminary data.</text>
</comment>
<accession>A0A2P6PM28</accession>
<dbReference type="AlphaFoldDB" id="A0A2P6PM28"/>
<protein>
    <submittedName>
        <fullName evidence="2">Uncharacterized protein</fullName>
    </submittedName>
</protein>
<dbReference type="Proteomes" id="UP000238479">
    <property type="component" value="Chromosome 6"/>
</dbReference>
<name>A0A2P6PM28_ROSCH</name>
<organism evidence="2 3">
    <name type="scientific">Rosa chinensis</name>
    <name type="common">China rose</name>
    <dbReference type="NCBI Taxonomy" id="74649"/>
    <lineage>
        <taxon>Eukaryota</taxon>
        <taxon>Viridiplantae</taxon>
        <taxon>Streptophyta</taxon>
        <taxon>Embryophyta</taxon>
        <taxon>Tracheophyta</taxon>
        <taxon>Spermatophyta</taxon>
        <taxon>Magnoliopsida</taxon>
        <taxon>eudicotyledons</taxon>
        <taxon>Gunneridae</taxon>
        <taxon>Pentapetalae</taxon>
        <taxon>rosids</taxon>
        <taxon>fabids</taxon>
        <taxon>Rosales</taxon>
        <taxon>Rosaceae</taxon>
        <taxon>Rosoideae</taxon>
        <taxon>Rosoideae incertae sedis</taxon>
        <taxon>Rosa</taxon>
    </lineage>
</organism>
<dbReference type="EMBL" id="PDCK01000044">
    <property type="protein sequence ID" value="PRQ22984.1"/>
    <property type="molecule type" value="Genomic_DNA"/>
</dbReference>
<evidence type="ECO:0000313" key="2">
    <source>
        <dbReference type="EMBL" id="PRQ22984.1"/>
    </source>
</evidence>
<dbReference type="EMBL" id="PDCK01000044">
    <property type="protein sequence ID" value="PRQ22975.1"/>
    <property type="molecule type" value="Genomic_DNA"/>
</dbReference>
<sequence>MSFFLSISPCSSPIFHQISRSTIKPPILLHLKHLTLSSSSEFSLFPQPHLHSTLGVSIETCSLNFTLEDCNSTGKPPEIVDIAGPVVY</sequence>
<reference evidence="2 3" key="1">
    <citation type="journal article" date="2018" name="Nat. Genet.">
        <title>The Rosa genome provides new insights in the design of modern roses.</title>
        <authorList>
            <person name="Bendahmane M."/>
        </authorList>
    </citation>
    <scope>NUCLEOTIDE SEQUENCE [LARGE SCALE GENOMIC DNA]</scope>
    <source>
        <strain evidence="3">cv. Old Blush</strain>
    </source>
</reference>
<evidence type="ECO:0000313" key="1">
    <source>
        <dbReference type="EMBL" id="PRQ22975.1"/>
    </source>
</evidence>
<dbReference type="Gramene" id="PRQ22975">
    <property type="protein sequence ID" value="PRQ22975"/>
    <property type="gene ID" value="RchiOBHm_Chr6g0256141"/>
</dbReference>
<gene>
    <name evidence="1" type="ORF">RchiOBHm_Chr6g0256141</name>
    <name evidence="2" type="ORF">RchiOBHm_Chr6g0256231</name>
</gene>
<evidence type="ECO:0000313" key="3">
    <source>
        <dbReference type="Proteomes" id="UP000238479"/>
    </source>
</evidence>
<keyword evidence="3" id="KW-1185">Reference proteome</keyword>